<dbReference type="GO" id="GO:0001522">
    <property type="term" value="P:pseudouridine synthesis"/>
    <property type="evidence" value="ECO:0007669"/>
    <property type="project" value="InterPro"/>
</dbReference>
<dbReference type="OrthoDB" id="428753at2759"/>
<accession>A0A813FPJ6</accession>
<gene>
    <name evidence="1" type="ORF">PGLA1383_LOCUS32441</name>
</gene>
<dbReference type="GO" id="GO:0009982">
    <property type="term" value="F:pseudouridine synthase activity"/>
    <property type="evidence" value="ECO:0007669"/>
    <property type="project" value="InterPro"/>
</dbReference>
<dbReference type="AlphaFoldDB" id="A0A813FPJ6"/>
<dbReference type="InterPro" id="IPR020103">
    <property type="entry name" value="PsdUridine_synth_cat_dom_sf"/>
</dbReference>
<dbReference type="GO" id="GO:0003723">
    <property type="term" value="F:RNA binding"/>
    <property type="evidence" value="ECO:0007669"/>
    <property type="project" value="InterPro"/>
</dbReference>
<dbReference type="EMBL" id="CAJNNV010025478">
    <property type="protein sequence ID" value="CAE8614719.1"/>
    <property type="molecule type" value="Genomic_DNA"/>
</dbReference>
<comment type="caution">
    <text evidence="1">The sequence shown here is derived from an EMBL/GenBank/DDBJ whole genome shotgun (WGS) entry which is preliminary data.</text>
</comment>
<evidence type="ECO:0000313" key="2">
    <source>
        <dbReference type="Proteomes" id="UP000654075"/>
    </source>
</evidence>
<reference evidence="1" key="1">
    <citation type="submission" date="2021-02" db="EMBL/GenBank/DDBJ databases">
        <authorList>
            <person name="Dougan E. K."/>
            <person name="Rhodes N."/>
            <person name="Thang M."/>
            <person name="Chan C."/>
        </authorList>
    </citation>
    <scope>NUCLEOTIDE SEQUENCE</scope>
</reference>
<feature type="non-terminal residue" evidence="1">
    <location>
        <position position="1"/>
    </location>
</feature>
<dbReference type="Proteomes" id="UP000654075">
    <property type="component" value="Unassembled WGS sequence"/>
</dbReference>
<dbReference type="SUPFAM" id="SSF55120">
    <property type="entry name" value="Pseudouridine synthase"/>
    <property type="match status" value="1"/>
</dbReference>
<dbReference type="Gene3D" id="3.30.2350.10">
    <property type="entry name" value="Pseudouridine synthase"/>
    <property type="match status" value="1"/>
</dbReference>
<evidence type="ECO:0008006" key="3">
    <source>
        <dbReference type="Google" id="ProtNLM"/>
    </source>
</evidence>
<proteinExistence type="predicted"/>
<protein>
    <recommendedName>
        <fullName evidence="3">Pseudouridine synthase RsuA/RluA-like domain-containing protein</fullName>
    </recommendedName>
</protein>
<keyword evidence="2" id="KW-1185">Reference proteome</keyword>
<organism evidence="1 2">
    <name type="scientific">Polarella glacialis</name>
    <name type="common">Dinoflagellate</name>
    <dbReference type="NCBI Taxonomy" id="89957"/>
    <lineage>
        <taxon>Eukaryota</taxon>
        <taxon>Sar</taxon>
        <taxon>Alveolata</taxon>
        <taxon>Dinophyceae</taxon>
        <taxon>Suessiales</taxon>
        <taxon>Suessiaceae</taxon>
        <taxon>Polarella</taxon>
    </lineage>
</organism>
<evidence type="ECO:0000313" key="1">
    <source>
        <dbReference type="EMBL" id="CAE8614719.1"/>
    </source>
</evidence>
<name>A0A813FPJ6_POLGL</name>
<sequence length="85" mass="9604">VVAHAHQANEALSLAVVRIDTGRRHQIRAHAAHIGHATVCDGKYSSEETFSADLGWCRRNFLHRHRLAFRDSLLQSVLFVICFVL</sequence>